<dbReference type="PANTHER" id="PTHR30372">
    <property type="entry name" value="LIPID-A-DISACCHARIDE SYNTHASE"/>
    <property type="match status" value="1"/>
</dbReference>
<dbReference type="EMBL" id="BSYO01000011">
    <property type="protein sequence ID" value="GMH12022.1"/>
    <property type="molecule type" value="Genomic_DNA"/>
</dbReference>
<evidence type="ECO:0000256" key="2">
    <source>
        <dbReference type="ARBA" id="ARBA00022516"/>
    </source>
</evidence>
<keyword evidence="3" id="KW-0441">Lipid A biosynthesis</keyword>
<dbReference type="GO" id="GO:0009245">
    <property type="term" value="P:lipid A biosynthetic process"/>
    <property type="evidence" value="ECO:0007669"/>
    <property type="project" value="UniProtKB-KW"/>
</dbReference>
<evidence type="ECO:0000313" key="9">
    <source>
        <dbReference type="Proteomes" id="UP001279734"/>
    </source>
</evidence>
<comment type="caution">
    <text evidence="8">The sequence shown here is derived from an EMBL/GenBank/DDBJ whole genome shotgun (WGS) entry which is preliminary data.</text>
</comment>
<evidence type="ECO:0000256" key="3">
    <source>
        <dbReference type="ARBA" id="ARBA00022556"/>
    </source>
</evidence>
<accession>A0AAD3SJ46</accession>
<evidence type="ECO:0000256" key="1">
    <source>
        <dbReference type="ARBA" id="ARBA00012687"/>
    </source>
</evidence>
<evidence type="ECO:0000256" key="4">
    <source>
        <dbReference type="ARBA" id="ARBA00022676"/>
    </source>
</evidence>
<reference evidence="8" key="1">
    <citation type="submission" date="2023-05" db="EMBL/GenBank/DDBJ databases">
        <title>Nepenthes gracilis genome sequencing.</title>
        <authorList>
            <person name="Fukushima K."/>
        </authorList>
    </citation>
    <scope>NUCLEOTIDE SEQUENCE</scope>
    <source>
        <strain evidence="8">SING2019-196</strain>
    </source>
</reference>
<dbReference type="Pfam" id="PF02684">
    <property type="entry name" value="LpxB"/>
    <property type="match status" value="1"/>
</dbReference>
<dbReference type="GO" id="GO:0008915">
    <property type="term" value="F:lipid-A-disaccharide synthase activity"/>
    <property type="evidence" value="ECO:0007669"/>
    <property type="project" value="UniProtKB-EC"/>
</dbReference>
<dbReference type="GO" id="GO:0016020">
    <property type="term" value="C:membrane"/>
    <property type="evidence" value="ECO:0007669"/>
    <property type="project" value="GOC"/>
</dbReference>
<protein>
    <recommendedName>
        <fullName evidence="1">lipid-A-disaccharide synthase</fullName>
        <ecNumber evidence="1">2.4.1.182</ecNumber>
    </recommendedName>
</protein>
<keyword evidence="4" id="KW-0328">Glycosyltransferase</keyword>
<dbReference type="GO" id="GO:0005543">
    <property type="term" value="F:phospholipid binding"/>
    <property type="evidence" value="ECO:0007669"/>
    <property type="project" value="TreeGrafter"/>
</dbReference>
<proteinExistence type="predicted"/>
<keyword evidence="9" id="KW-1185">Reference proteome</keyword>
<evidence type="ECO:0000256" key="6">
    <source>
        <dbReference type="ARBA" id="ARBA00023098"/>
    </source>
</evidence>
<dbReference type="PANTHER" id="PTHR30372:SF4">
    <property type="entry name" value="LIPID-A-DISACCHARIDE SYNTHASE, MITOCHONDRIAL-RELATED"/>
    <property type="match status" value="1"/>
</dbReference>
<keyword evidence="2" id="KW-0444">Lipid biosynthesis</keyword>
<dbReference type="SUPFAM" id="SSF53756">
    <property type="entry name" value="UDP-Glycosyltransferase/glycogen phosphorylase"/>
    <property type="match status" value="1"/>
</dbReference>
<dbReference type="AlphaFoldDB" id="A0AAD3SJ46"/>
<name>A0AAD3SJ46_NEPGR</name>
<dbReference type="InterPro" id="IPR003835">
    <property type="entry name" value="Glyco_trans_19"/>
</dbReference>
<keyword evidence="5" id="KW-0808">Transferase</keyword>
<organism evidence="8 9">
    <name type="scientific">Nepenthes gracilis</name>
    <name type="common">Slender pitcher plant</name>
    <dbReference type="NCBI Taxonomy" id="150966"/>
    <lineage>
        <taxon>Eukaryota</taxon>
        <taxon>Viridiplantae</taxon>
        <taxon>Streptophyta</taxon>
        <taxon>Embryophyta</taxon>
        <taxon>Tracheophyta</taxon>
        <taxon>Spermatophyta</taxon>
        <taxon>Magnoliopsida</taxon>
        <taxon>eudicotyledons</taxon>
        <taxon>Gunneridae</taxon>
        <taxon>Pentapetalae</taxon>
        <taxon>Caryophyllales</taxon>
        <taxon>Nepenthaceae</taxon>
        <taxon>Nepenthes</taxon>
    </lineage>
</organism>
<comment type="catalytic activity">
    <reaction evidence="7">
        <text>a lipid X + a UDP-2-N,3-O-bis[(3R)-3-hydroxyacyl]-alpha-D-glucosamine = a lipid A disaccharide + UDP + H(+)</text>
        <dbReference type="Rhea" id="RHEA:67828"/>
        <dbReference type="ChEBI" id="CHEBI:15378"/>
        <dbReference type="ChEBI" id="CHEBI:58223"/>
        <dbReference type="ChEBI" id="CHEBI:137748"/>
        <dbReference type="ChEBI" id="CHEBI:176338"/>
        <dbReference type="ChEBI" id="CHEBI:176343"/>
        <dbReference type="EC" id="2.4.1.182"/>
    </reaction>
</comment>
<evidence type="ECO:0000256" key="5">
    <source>
        <dbReference type="ARBA" id="ARBA00022679"/>
    </source>
</evidence>
<evidence type="ECO:0000313" key="8">
    <source>
        <dbReference type="EMBL" id="GMH12022.1"/>
    </source>
</evidence>
<evidence type="ECO:0000256" key="7">
    <source>
        <dbReference type="ARBA" id="ARBA00048975"/>
    </source>
</evidence>
<dbReference type="Proteomes" id="UP001279734">
    <property type="component" value="Unassembled WGS sequence"/>
</dbReference>
<sequence length="245" mass="27495">MLPIFSRTMELLKGSLPQITTIIHVAPNQHVENYINRMVQQWPVPVILVPGGSTQLKYDSFSASRAALCTSGTVTMELQLARLPCLVAYRAHILTEWFIRYNAKVPYMSLSNILLNSPAIPEALMSACTPTRLASSLMEIIHNEDHRTQQIISAEKVMKLLYPSRNEGLHSNSNPMKSEVFYYTIDKVVSLDIKDVLPIEITCIYSVAREFEAGLLQMLFAAHGHLTVLFGFVSSNDKGSEIREI</sequence>
<dbReference type="EC" id="2.4.1.182" evidence="1"/>
<keyword evidence="6" id="KW-0443">Lipid metabolism</keyword>
<gene>
    <name evidence="8" type="ORF">Nepgr_013863</name>
</gene>